<dbReference type="AlphaFoldDB" id="A0A1H7N0F7"/>
<name>A0A1H7N0F7_HALLR</name>
<evidence type="ECO:0000313" key="1">
    <source>
        <dbReference type="EMBL" id="SEL16811.1"/>
    </source>
</evidence>
<gene>
    <name evidence="1" type="ORF">SAMN04488691_103151</name>
</gene>
<dbReference type="OrthoDB" id="350434at2157"/>
<dbReference type="Proteomes" id="UP000183894">
    <property type="component" value="Unassembled WGS sequence"/>
</dbReference>
<evidence type="ECO:0000313" key="2">
    <source>
        <dbReference type="Proteomes" id="UP000183894"/>
    </source>
</evidence>
<reference evidence="1 2" key="1">
    <citation type="submission" date="2016-10" db="EMBL/GenBank/DDBJ databases">
        <authorList>
            <person name="de Groot N.N."/>
        </authorList>
    </citation>
    <scope>NUCLEOTIDE SEQUENCE [LARGE SCALE GENOMIC DNA]</scope>
    <source>
        <strain evidence="1 2">CDM_5</strain>
    </source>
</reference>
<dbReference type="Pfam" id="PF19541">
    <property type="entry name" value="DUF6065"/>
    <property type="match status" value="1"/>
</dbReference>
<protein>
    <submittedName>
        <fullName evidence="1">Uncharacterized protein</fullName>
    </submittedName>
</protein>
<organism evidence="1 2">
    <name type="scientific">Haloferax larsenii</name>
    <dbReference type="NCBI Taxonomy" id="302484"/>
    <lineage>
        <taxon>Archaea</taxon>
        <taxon>Methanobacteriati</taxon>
        <taxon>Methanobacteriota</taxon>
        <taxon>Stenosarchaea group</taxon>
        <taxon>Halobacteria</taxon>
        <taxon>Halobacteriales</taxon>
        <taxon>Haloferacaceae</taxon>
        <taxon>Haloferax</taxon>
    </lineage>
</organism>
<dbReference type="RefSeq" id="WP_083405269.1">
    <property type="nucleotide sequence ID" value="NZ_FOAD01000003.1"/>
</dbReference>
<proteinExistence type="predicted"/>
<dbReference type="InterPro" id="IPR045709">
    <property type="entry name" value="DUF6065"/>
</dbReference>
<sequence>MIDLTTFTERVTDLTGFEKLKNDDTEDAVIEFVCYEEDYGVIPEPVPANRVLPDWYKNLSQYVKGGNDNVHIGDSTVKRCAPFMEAMTAGWIIPLAAQVEFHAHDGYVEYKWDFHRKMVSSHDMKQVGGEAFPNSEWPVMKWHNFWCVRVPEGYSMLITSPFNRIEKRFQPFSGIVDVDRYFNFINAPFMWTGGEYDGVIEQGTPIIQVIPFKRDSFITDGVVRPMTEEEQTRQMKTQNRLGVNESAYREEMWVQKKGTRNLPYDPDG</sequence>
<accession>A0A1H7N0F7</accession>
<dbReference type="EMBL" id="FOAD01000003">
    <property type="protein sequence ID" value="SEL16811.1"/>
    <property type="molecule type" value="Genomic_DNA"/>
</dbReference>